<gene>
    <name evidence="2" type="ORF">CCE02nite_11660</name>
</gene>
<evidence type="ECO:0000313" key="3">
    <source>
        <dbReference type="Proteomes" id="UP000316659"/>
    </source>
</evidence>
<dbReference type="Proteomes" id="UP000316659">
    <property type="component" value="Unassembled WGS sequence"/>
</dbReference>
<dbReference type="RefSeq" id="WP_141388709.1">
    <property type="nucleotide sequence ID" value="NZ_BJNZ01000005.1"/>
</dbReference>
<feature type="region of interest" description="Disordered" evidence="1">
    <location>
        <begin position="1"/>
        <end position="22"/>
    </location>
</feature>
<organism evidence="2 3">
    <name type="scientific">Cellulosimicrobium cellulans</name>
    <name type="common">Arthrobacter luteus</name>
    <dbReference type="NCBI Taxonomy" id="1710"/>
    <lineage>
        <taxon>Bacteria</taxon>
        <taxon>Bacillati</taxon>
        <taxon>Actinomycetota</taxon>
        <taxon>Actinomycetes</taxon>
        <taxon>Micrococcales</taxon>
        <taxon>Promicromonosporaceae</taxon>
        <taxon>Cellulosimicrobium</taxon>
    </lineage>
</organism>
<proteinExistence type="predicted"/>
<dbReference type="EMBL" id="BJNZ01000005">
    <property type="protein sequence ID" value="GED09167.1"/>
    <property type="molecule type" value="Genomic_DNA"/>
</dbReference>
<evidence type="ECO:0000313" key="2">
    <source>
        <dbReference type="EMBL" id="GED09167.1"/>
    </source>
</evidence>
<reference evidence="2 3" key="1">
    <citation type="submission" date="2019-06" db="EMBL/GenBank/DDBJ databases">
        <title>Whole genome shotgun sequence of Cellulosimicrobium cellulans NBRC 15516.</title>
        <authorList>
            <person name="Hosoyama A."/>
            <person name="Uohara A."/>
            <person name="Ohji S."/>
            <person name="Ichikawa N."/>
        </authorList>
    </citation>
    <scope>NUCLEOTIDE SEQUENCE [LARGE SCALE GENOMIC DNA]</scope>
    <source>
        <strain evidence="2 3">NBRC 15516</strain>
    </source>
</reference>
<comment type="caution">
    <text evidence="2">The sequence shown here is derived from an EMBL/GenBank/DDBJ whole genome shotgun (WGS) entry which is preliminary data.</text>
</comment>
<name>A0A4Y4DWW9_CELCE</name>
<evidence type="ECO:0000256" key="1">
    <source>
        <dbReference type="SAM" id="MobiDB-lite"/>
    </source>
</evidence>
<dbReference type="AlphaFoldDB" id="A0A4Y4DWW9"/>
<protein>
    <submittedName>
        <fullName evidence="2">Uncharacterized protein</fullName>
    </submittedName>
</protein>
<accession>A0A4Y4DWW9</accession>
<sequence length="80" mass="8462">MSARILDPVDDRALPEPEPDVPPGHVEVSVLTDHGVPARVCLPAEHPLLSAVLARKSTRVRRTAPGVVLPAPEPTPEPAP</sequence>